<keyword evidence="4" id="KW-1185">Reference proteome</keyword>
<dbReference type="STRING" id="1513271.XM47_06200"/>
<dbReference type="InterPro" id="IPR007690">
    <property type="entry name" value="T2SS_GspM"/>
</dbReference>
<evidence type="ECO:0000256" key="2">
    <source>
        <dbReference type="SAM" id="Phobius"/>
    </source>
</evidence>
<reference evidence="3 4" key="1">
    <citation type="submission" date="2015-04" db="EMBL/GenBank/DDBJ databases">
        <title>Draft Genome Sequence of the Novel Agar-Digesting Marine Bacterium Q1.</title>
        <authorList>
            <person name="Li Y."/>
            <person name="Li D."/>
            <person name="Chen G."/>
            <person name="Du Z."/>
        </authorList>
    </citation>
    <scope>NUCLEOTIDE SEQUENCE [LARGE SCALE GENOMIC DNA]</scope>
    <source>
        <strain evidence="3 4">Q1</strain>
    </source>
</reference>
<dbReference type="RefSeq" id="WP_048690800.1">
    <property type="nucleotide sequence ID" value="NZ_KQ130485.1"/>
</dbReference>
<evidence type="ECO:0000313" key="3">
    <source>
        <dbReference type="EMBL" id="KMT66037.1"/>
    </source>
</evidence>
<organism evidence="3 4">
    <name type="scientific">Catenovulum maritimum</name>
    <dbReference type="NCBI Taxonomy" id="1513271"/>
    <lineage>
        <taxon>Bacteria</taxon>
        <taxon>Pseudomonadati</taxon>
        <taxon>Pseudomonadota</taxon>
        <taxon>Gammaproteobacteria</taxon>
        <taxon>Alteromonadales</taxon>
        <taxon>Alteromonadaceae</taxon>
        <taxon>Catenovulum</taxon>
    </lineage>
</organism>
<dbReference type="Proteomes" id="UP000037600">
    <property type="component" value="Unassembled WGS sequence"/>
</dbReference>
<dbReference type="Pfam" id="PF04612">
    <property type="entry name" value="T2SSM"/>
    <property type="match status" value="1"/>
</dbReference>
<name>A0A0J8GTH2_9ALTE</name>
<keyword evidence="2" id="KW-0472">Membrane</keyword>
<feature type="coiled-coil region" evidence="1">
    <location>
        <begin position="57"/>
        <end position="117"/>
    </location>
</feature>
<sequence>MNKAQQQWQNISEKYTAFSIREKVMILSAGLVFFLFGGFTWFIEPTWQKWQQQQAELTNFEQKLTRLNSTSLKLQEQLKIDVNLPLKQQIEQLNQNIELVEGQIQKLKTELISAEQMTQVLESMLIKTSNLKIISLAAIPSESLLNNKAELTETIEPADKEKIVLYQHGIKLKLEGRYEDIYQFLKQVESLPWRFYWQNFDYSVETYPNGILTIEIISLSLTEEFIGL</sequence>
<dbReference type="OrthoDB" id="9151209at2"/>
<gene>
    <name evidence="3" type="ORF">XM47_06200</name>
</gene>
<dbReference type="EMBL" id="LAZL01000007">
    <property type="protein sequence ID" value="KMT66037.1"/>
    <property type="molecule type" value="Genomic_DNA"/>
</dbReference>
<keyword evidence="2" id="KW-0812">Transmembrane</keyword>
<keyword evidence="2" id="KW-1133">Transmembrane helix</keyword>
<evidence type="ECO:0000256" key="1">
    <source>
        <dbReference type="SAM" id="Coils"/>
    </source>
</evidence>
<evidence type="ECO:0008006" key="5">
    <source>
        <dbReference type="Google" id="ProtNLM"/>
    </source>
</evidence>
<feature type="transmembrane region" description="Helical" evidence="2">
    <location>
        <begin position="24"/>
        <end position="43"/>
    </location>
</feature>
<accession>A0A0J8GTH2</accession>
<protein>
    <recommendedName>
        <fullName evidence="5">MSHA biogenesis protein MshJ</fullName>
    </recommendedName>
</protein>
<comment type="caution">
    <text evidence="3">The sequence shown here is derived from an EMBL/GenBank/DDBJ whole genome shotgun (WGS) entry which is preliminary data.</text>
</comment>
<keyword evidence="1" id="KW-0175">Coiled coil</keyword>
<dbReference type="AlphaFoldDB" id="A0A0J8GTH2"/>
<evidence type="ECO:0000313" key="4">
    <source>
        <dbReference type="Proteomes" id="UP000037600"/>
    </source>
</evidence>
<proteinExistence type="predicted"/>